<dbReference type="Proteomes" id="UP000044938">
    <property type="component" value="Unassembled WGS sequence"/>
</dbReference>
<evidence type="ECO:0000313" key="2">
    <source>
        <dbReference type="EMBL" id="COX97648.1"/>
    </source>
</evidence>
<dbReference type="AlphaFoldDB" id="A0A0U0TRP7"/>
<name>A0A0U0TRP7_MYCTX</name>
<dbReference type="Proteomes" id="UP000038802">
    <property type="component" value="Unassembled WGS sequence"/>
</dbReference>
<reference evidence="1" key="1">
    <citation type="submission" date="2015-03" db="EMBL/GenBank/DDBJ databases">
        <authorList>
            <person name="Murphy D."/>
        </authorList>
    </citation>
    <scope>NUCLEOTIDE SEQUENCE [LARGE SCALE GENOMIC DNA]</scope>
    <source>
        <strain evidence="1">K00500041</strain>
    </source>
</reference>
<proteinExistence type="predicted"/>
<evidence type="ECO:0000313" key="3">
    <source>
        <dbReference type="Proteomes" id="UP000038802"/>
    </source>
</evidence>
<evidence type="ECO:0000313" key="4">
    <source>
        <dbReference type="Proteomes" id="UP000044938"/>
    </source>
</evidence>
<protein>
    <submittedName>
        <fullName evidence="1">Uncharacterized protein</fullName>
    </submittedName>
</protein>
<evidence type="ECO:0000313" key="1">
    <source>
        <dbReference type="EMBL" id="COX61374.1"/>
    </source>
</evidence>
<accession>A0A0U0TRP7</accession>
<sequence length="32" mass="3800">MQLHEKRIADQFRYRTDGFTVRTHLDHAVNGS</sequence>
<dbReference type="EMBL" id="CSAE01001424">
    <property type="protein sequence ID" value="COX61374.1"/>
    <property type="molecule type" value="Genomic_DNA"/>
</dbReference>
<reference evidence="3 4" key="2">
    <citation type="submission" date="2015-03" db="EMBL/GenBank/DDBJ databases">
        <authorList>
            <consortium name="Pathogen Informatics"/>
        </authorList>
    </citation>
    <scope>NUCLEOTIDE SEQUENCE [LARGE SCALE GENOMIC DNA]</scope>
    <source>
        <strain evidence="3">K00500041</strain>
        <strain evidence="2 4">M09401471</strain>
    </source>
</reference>
<organism evidence="1 3">
    <name type="scientific">Mycobacterium tuberculosis</name>
    <dbReference type="NCBI Taxonomy" id="1773"/>
    <lineage>
        <taxon>Bacteria</taxon>
        <taxon>Bacillati</taxon>
        <taxon>Actinomycetota</taxon>
        <taxon>Actinomycetes</taxon>
        <taxon>Mycobacteriales</taxon>
        <taxon>Mycobacteriaceae</taxon>
        <taxon>Mycobacterium</taxon>
        <taxon>Mycobacterium tuberculosis complex</taxon>
    </lineage>
</organism>
<dbReference type="EMBL" id="CSAJ01001430">
    <property type="protein sequence ID" value="COX97648.1"/>
    <property type="molecule type" value="Genomic_DNA"/>
</dbReference>
<gene>
    <name evidence="1" type="ORF">ERS007703_05375</name>
    <name evidence="2" type="ORF">ERS007720_05047</name>
</gene>